<protein>
    <submittedName>
        <fullName evidence="1">Uncharacterized protein</fullName>
    </submittedName>
</protein>
<comment type="caution">
    <text evidence="1">The sequence shown here is derived from an EMBL/GenBank/DDBJ whole genome shotgun (WGS) entry which is preliminary data.</text>
</comment>
<accession>A0ABS2NV20</accession>
<name>A0ABS2NV20_9BACI</name>
<reference evidence="1 2" key="1">
    <citation type="submission" date="2021-01" db="EMBL/GenBank/DDBJ databases">
        <title>Genomic Encyclopedia of Type Strains, Phase IV (KMG-IV): sequencing the most valuable type-strain genomes for metagenomic binning, comparative biology and taxonomic classification.</title>
        <authorList>
            <person name="Goeker M."/>
        </authorList>
    </citation>
    <scope>NUCLEOTIDE SEQUENCE [LARGE SCALE GENOMIC DNA]</scope>
    <source>
        <strain evidence="1 2">DSM 25879</strain>
    </source>
</reference>
<evidence type="ECO:0000313" key="1">
    <source>
        <dbReference type="EMBL" id="MBM7618511.1"/>
    </source>
</evidence>
<proteinExistence type="predicted"/>
<evidence type="ECO:0000313" key="2">
    <source>
        <dbReference type="Proteomes" id="UP000737402"/>
    </source>
</evidence>
<gene>
    <name evidence="1" type="ORF">JOC95_000353</name>
</gene>
<sequence length="41" mass="4927">MPHIHEQALTRPLLIKSVAVWERKQRTVPLLLLLLYKNRHN</sequence>
<organism evidence="1 2">
    <name type="scientific">Sutcliffiella tianshenii</name>
    <dbReference type="NCBI Taxonomy" id="1463404"/>
    <lineage>
        <taxon>Bacteria</taxon>
        <taxon>Bacillati</taxon>
        <taxon>Bacillota</taxon>
        <taxon>Bacilli</taxon>
        <taxon>Bacillales</taxon>
        <taxon>Bacillaceae</taxon>
        <taxon>Sutcliffiella</taxon>
    </lineage>
</organism>
<dbReference type="Proteomes" id="UP000737402">
    <property type="component" value="Unassembled WGS sequence"/>
</dbReference>
<dbReference type="EMBL" id="JAFBED010000001">
    <property type="protein sequence ID" value="MBM7618511.1"/>
    <property type="molecule type" value="Genomic_DNA"/>
</dbReference>
<keyword evidence="2" id="KW-1185">Reference proteome</keyword>